<dbReference type="Pfam" id="PF08245">
    <property type="entry name" value="Mur_ligase_M"/>
    <property type="match status" value="1"/>
</dbReference>
<feature type="domain" description="Mur ligase central" evidence="5">
    <location>
        <begin position="2"/>
        <end position="137"/>
    </location>
</feature>
<evidence type="ECO:0000259" key="4">
    <source>
        <dbReference type="Pfam" id="PF02875"/>
    </source>
</evidence>
<dbReference type="PANTHER" id="PTHR43024">
    <property type="entry name" value="UDP-N-ACETYLMURAMOYL-TRIPEPTIDE--D-ALANYL-D-ALANINE LIGASE"/>
    <property type="match status" value="1"/>
</dbReference>
<dbReference type="InterPro" id="IPR036615">
    <property type="entry name" value="Mur_ligase_C_dom_sf"/>
</dbReference>
<comment type="caution">
    <text evidence="6">The sequence shown here is derived from an EMBL/GenBank/DDBJ whole genome shotgun (WGS) entry which is preliminary data.</text>
</comment>
<dbReference type="GO" id="GO:0016881">
    <property type="term" value="F:acid-amino acid ligase activity"/>
    <property type="evidence" value="ECO:0007669"/>
    <property type="project" value="InterPro"/>
</dbReference>
<keyword evidence="3" id="KW-0067">ATP-binding</keyword>
<reference evidence="6 7" key="1">
    <citation type="submission" date="2016-08" db="EMBL/GenBank/DDBJ databases">
        <title>Genome of Bacillus solimangrovi GH2-4.</title>
        <authorList>
            <person name="Lim S."/>
            <person name="Kim B.-C."/>
        </authorList>
    </citation>
    <scope>NUCLEOTIDE SEQUENCE [LARGE SCALE GENOMIC DNA]</scope>
    <source>
        <strain evidence="6 7">GH2-4</strain>
    </source>
</reference>
<dbReference type="AlphaFoldDB" id="A0A1E5LAP4"/>
<keyword evidence="1" id="KW-0436">Ligase</keyword>
<evidence type="ECO:0000259" key="5">
    <source>
        <dbReference type="Pfam" id="PF08245"/>
    </source>
</evidence>
<dbReference type="RefSeq" id="WP_069718681.1">
    <property type="nucleotide sequence ID" value="NZ_MJEH01000063.1"/>
</dbReference>
<evidence type="ECO:0000313" key="6">
    <source>
        <dbReference type="EMBL" id="OEH91165.1"/>
    </source>
</evidence>
<organism evidence="6 7">
    <name type="scientific">Bacillus solimangrovi</name>
    <dbReference type="NCBI Taxonomy" id="1305675"/>
    <lineage>
        <taxon>Bacteria</taxon>
        <taxon>Bacillati</taxon>
        <taxon>Bacillota</taxon>
        <taxon>Bacilli</taxon>
        <taxon>Bacillales</taxon>
        <taxon>Bacillaceae</taxon>
        <taxon>Bacillus</taxon>
    </lineage>
</organism>
<protein>
    <recommendedName>
        <fullName evidence="8">UDP-N-acetylmuramoyl-tripeptide--D-alanyl-D-alanine ligase</fullName>
    </recommendedName>
</protein>
<evidence type="ECO:0000256" key="1">
    <source>
        <dbReference type="ARBA" id="ARBA00022598"/>
    </source>
</evidence>
<dbReference type="Proteomes" id="UP000095209">
    <property type="component" value="Unassembled WGS sequence"/>
</dbReference>
<dbReference type="SUPFAM" id="SSF53623">
    <property type="entry name" value="MurD-like peptide ligases, catalytic domain"/>
    <property type="match status" value="1"/>
</dbReference>
<dbReference type="Gene3D" id="3.40.1190.10">
    <property type="entry name" value="Mur-like, catalytic domain"/>
    <property type="match status" value="1"/>
</dbReference>
<dbReference type="SUPFAM" id="SSF53244">
    <property type="entry name" value="MurD-like peptide ligases, peptide-binding domain"/>
    <property type="match status" value="1"/>
</dbReference>
<name>A0A1E5LAP4_9BACI</name>
<dbReference type="InterPro" id="IPR036565">
    <property type="entry name" value="Mur-like_cat_sf"/>
</dbReference>
<dbReference type="InterPro" id="IPR051046">
    <property type="entry name" value="MurCDEF_CellWall_CoF430Synth"/>
</dbReference>
<dbReference type="STRING" id="1305675.BFG57_05990"/>
<dbReference type="GO" id="GO:0005524">
    <property type="term" value="F:ATP binding"/>
    <property type="evidence" value="ECO:0007669"/>
    <property type="project" value="UniProtKB-KW"/>
</dbReference>
<dbReference type="InterPro" id="IPR004101">
    <property type="entry name" value="Mur_ligase_C"/>
</dbReference>
<proteinExistence type="predicted"/>
<keyword evidence="7" id="KW-1185">Reference proteome</keyword>
<dbReference type="InterPro" id="IPR013221">
    <property type="entry name" value="Mur_ligase_cen"/>
</dbReference>
<evidence type="ECO:0000313" key="7">
    <source>
        <dbReference type="Proteomes" id="UP000095209"/>
    </source>
</evidence>
<evidence type="ECO:0008006" key="8">
    <source>
        <dbReference type="Google" id="ProtNLM"/>
    </source>
</evidence>
<gene>
    <name evidence="6" type="ORF">BFG57_05990</name>
</gene>
<keyword evidence="2" id="KW-0547">Nucleotide-binding</keyword>
<feature type="domain" description="Mur ligase C-terminal" evidence="4">
    <location>
        <begin position="161"/>
        <end position="286"/>
    </location>
</feature>
<dbReference type="Gene3D" id="3.90.190.20">
    <property type="entry name" value="Mur ligase, C-terminal domain"/>
    <property type="match status" value="1"/>
</dbReference>
<dbReference type="EMBL" id="MJEH01000063">
    <property type="protein sequence ID" value="OEH91165.1"/>
    <property type="molecule type" value="Genomic_DNA"/>
</dbReference>
<evidence type="ECO:0000256" key="2">
    <source>
        <dbReference type="ARBA" id="ARBA00022741"/>
    </source>
</evidence>
<sequence length="299" mass="33037">MPEDTEVLILEMGMSGLGEISLLSNLAEPDVAIITNIGDSHLEQLKTREGIATAKLEILEGLKPNGVVVIDGDEPLLTNRIVENDLITCGFNEENDILISNVEITGTEMSFCVGSFGEYKIKTIGKHHAKNASYVISLGARYEIPVEDIQAGLLEVDLTGMRFEMEQGKSEVTLINDAYNASPTSMKAAIETLKEIEGLEQYVVVLGDMFELGDEEEALHRSVVSVIDESITHVITIGEKAAWIADECKRKRKKIKVHAYANKDEAVSMLNELANEETIMLFKSSRKLQLETLILQLKQ</sequence>
<accession>A0A1E5LAP4</accession>
<dbReference type="OrthoDB" id="9801978at2"/>
<evidence type="ECO:0000256" key="3">
    <source>
        <dbReference type="ARBA" id="ARBA00022840"/>
    </source>
</evidence>
<dbReference type="Pfam" id="PF02875">
    <property type="entry name" value="Mur_ligase_C"/>
    <property type="match status" value="1"/>
</dbReference>
<dbReference type="PANTHER" id="PTHR43024:SF1">
    <property type="entry name" value="UDP-N-ACETYLMURAMOYL-TRIPEPTIDE--D-ALANYL-D-ALANINE LIGASE"/>
    <property type="match status" value="1"/>
</dbReference>